<dbReference type="Pfam" id="PF13505">
    <property type="entry name" value="OMP_b-brl"/>
    <property type="match status" value="1"/>
</dbReference>
<dbReference type="SUPFAM" id="SSF56925">
    <property type="entry name" value="OMPA-like"/>
    <property type="match status" value="1"/>
</dbReference>
<evidence type="ECO:0000256" key="1">
    <source>
        <dbReference type="ARBA" id="ARBA00022729"/>
    </source>
</evidence>
<protein>
    <submittedName>
        <fullName evidence="4">Porin family protein</fullName>
    </submittedName>
</protein>
<dbReference type="InterPro" id="IPR011250">
    <property type="entry name" value="OMP/PagP_B-barrel"/>
</dbReference>
<evidence type="ECO:0000256" key="2">
    <source>
        <dbReference type="SAM" id="SignalP"/>
    </source>
</evidence>
<evidence type="ECO:0000313" key="5">
    <source>
        <dbReference type="Proteomes" id="UP000319771"/>
    </source>
</evidence>
<keyword evidence="1 2" id="KW-0732">Signal</keyword>
<proteinExistence type="predicted"/>
<feature type="domain" description="Outer membrane protein beta-barrel" evidence="3">
    <location>
        <begin position="11"/>
        <end position="189"/>
    </location>
</feature>
<feature type="signal peptide" evidence="2">
    <location>
        <begin position="1"/>
        <end position="23"/>
    </location>
</feature>
<dbReference type="AlphaFoldDB" id="A0A538U4X7"/>
<comment type="caution">
    <text evidence="4">The sequence shown here is derived from an EMBL/GenBank/DDBJ whole genome shotgun (WGS) entry which is preliminary data.</text>
</comment>
<gene>
    <name evidence="4" type="ORF">E6K81_11840</name>
</gene>
<name>A0A538U4X7_UNCEI</name>
<dbReference type="Proteomes" id="UP000319771">
    <property type="component" value="Unassembled WGS sequence"/>
</dbReference>
<dbReference type="InterPro" id="IPR027385">
    <property type="entry name" value="Beta-barrel_OMP"/>
</dbReference>
<accession>A0A538U4X7</accession>
<dbReference type="EMBL" id="VBPB01000205">
    <property type="protein sequence ID" value="TMQ70769.1"/>
    <property type="molecule type" value="Genomic_DNA"/>
</dbReference>
<evidence type="ECO:0000313" key="4">
    <source>
        <dbReference type="EMBL" id="TMQ70769.1"/>
    </source>
</evidence>
<reference evidence="4 5" key="1">
    <citation type="journal article" date="2019" name="Nat. Microbiol.">
        <title>Mediterranean grassland soil C-N compound turnover is dependent on rainfall and depth, and is mediated by genomically divergent microorganisms.</title>
        <authorList>
            <person name="Diamond S."/>
            <person name="Andeer P.F."/>
            <person name="Li Z."/>
            <person name="Crits-Christoph A."/>
            <person name="Burstein D."/>
            <person name="Anantharaman K."/>
            <person name="Lane K.R."/>
            <person name="Thomas B.C."/>
            <person name="Pan C."/>
            <person name="Northen T.R."/>
            <person name="Banfield J.F."/>
        </authorList>
    </citation>
    <scope>NUCLEOTIDE SEQUENCE [LARGE SCALE GENOMIC DNA]</scope>
    <source>
        <strain evidence="4">WS_11</strain>
    </source>
</reference>
<feature type="chain" id="PRO_5021745079" evidence="2">
    <location>
        <begin position="24"/>
        <end position="197"/>
    </location>
</feature>
<evidence type="ECO:0000259" key="3">
    <source>
        <dbReference type="Pfam" id="PF13505"/>
    </source>
</evidence>
<sequence length="197" mass="19966">MFRKSTLLVAALALLLVAPQAHAAAKGDVSIGVGGGALIPLSEFKDSSKLGFLGGLDVDYMVTEAVSVGVDGMYSKNNLKDDVATALGIDKGSSTFFTGGGHLKYMFPMASESKIMPYVTAGGGVYHIKAEATASGVTASASENKFGGHGGAGVSFKAGSSLNVDVQGLFHVVSTTGTSTKFVTFRGGVSFPLSSGK</sequence>
<dbReference type="Gene3D" id="2.40.160.20">
    <property type="match status" value="1"/>
</dbReference>
<organism evidence="4 5">
    <name type="scientific">Eiseniibacteriota bacterium</name>
    <dbReference type="NCBI Taxonomy" id="2212470"/>
    <lineage>
        <taxon>Bacteria</taxon>
        <taxon>Candidatus Eiseniibacteriota</taxon>
    </lineage>
</organism>